<sequence length="244" mass="27550">MSKVKLAIFDMAGTTVQDEREVEKCFYDAIKATHLNVSREKINSMMGWSKILVFETIWKEEIGEDHPDYSKKVQESYNYFTKTLEEHYETVGAKPYEGVLEVFDYCRSNGIKIALTTGFYRKVTDIILAKLGWDKGLNSDYICLTNGNENIINCSTASSDVVHGRPAPDMIHLAMKKCGIADPKQVINLGDTPSDLQSAEAANVLYSVGSLYGTHSQEELQSYKHDQFISKPIEMIDIIKKLNE</sequence>
<dbReference type="PANTHER" id="PTHR43434">
    <property type="entry name" value="PHOSPHOGLYCOLATE PHOSPHATASE"/>
    <property type="match status" value="1"/>
</dbReference>
<keyword evidence="2" id="KW-1185">Reference proteome</keyword>
<organism evidence="1 2">
    <name type="scientific">Sphingobacterium nematocida</name>
    <dbReference type="NCBI Taxonomy" id="1513896"/>
    <lineage>
        <taxon>Bacteria</taxon>
        <taxon>Pseudomonadati</taxon>
        <taxon>Bacteroidota</taxon>
        <taxon>Sphingobacteriia</taxon>
        <taxon>Sphingobacteriales</taxon>
        <taxon>Sphingobacteriaceae</taxon>
        <taxon>Sphingobacterium</taxon>
    </lineage>
</organism>
<dbReference type="EMBL" id="FUZF01000002">
    <property type="protein sequence ID" value="SKB49003.1"/>
    <property type="molecule type" value="Genomic_DNA"/>
</dbReference>
<accession>A0A1T5BQ19</accession>
<dbReference type="STRING" id="1513896.SAMN05660841_00845"/>
<evidence type="ECO:0000313" key="1">
    <source>
        <dbReference type="EMBL" id="SKB49003.1"/>
    </source>
</evidence>
<dbReference type="PANTHER" id="PTHR43434:SF19">
    <property type="entry name" value="PHOSPHONOACETALDEHYDE HYDROLASE"/>
    <property type="match status" value="1"/>
</dbReference>
<dbReference type="RefSeq" id="WP_079641486.1">
    <property type="nucleotide sequence ID" value="NZ_FUZF01000002.1"/>
</dbReference>
<proteinExistence type="predicted"/>
<dbReference type="GO" id="GO:0008967">
    <property type="term" value="F:phosphoglycolate phosphatase activity"/>
    <property type="evidence" value="ECO:0007669"/>
    <property type="project" value="TreeGrafter"/>
</dbReference>
<dbReference type="SFLD" id="SFLDS00003">
    <property type="entry name" value="Haloacid_Dehalogenase"/>
    <property type="match status" value="1"/>
</dbReference>
<evidence type="ECO:0000313" key="2">
    <source>
        <dbReference type="Proteomes" id="UP000190150"/>
    </source>
</evidence>
<dbReference type="Gene3D" id="1.10.150.240">
    <property type="entry name" value="Putative phosphatase, domain 2"/>
    <property type="match status" value="1"/>
</dbReference>
<dbReference type="OrthoDB" id="5504491at2"/>
<name>A0A1T5BQ19_9SPHI</name>
<keyword evidence="1" id="KW-0378">Hydrolase</keyword>
<gene>
    <name evidence="1" type="ORF">SAMN05660841_00845</name>
</gene>
<dbReference type="GO" id="GO:0006281">
    <property type="term" value="P:DNA repair"/>
    <property type="evidence" value="ECO:0007669"/>
    <property type="project" value="TreeGrafter"/>
</dbReference>
<dbReference type="SUPFAM" id="SSF56784">
    <property type="entry name" value="HAD-like"/>
    <property type="match status" value="1"/>
</dbReference>
<protein>
    <submittedName>
        <fullName evidence="1">Phosphonatase-like hydrolase</fullName>
    </submittedName>
</protein>
<dbReference type="InterPro" id="IPR023214">
    <property type="entry name" value="HAD_sf"/>
</dbReference>
<dbReference type="Pfam" id="PF00702">
    <property type="entry name" value="Hydrolase"/>
    <property type="match status" value="1"/>
</dbReference>
<dbReference type="InterPro" id="IPR023198">
    <property type="entry name" value="PGP-like_dom2"/>
</dbReference>
<reference evidence="2" key="1">
    <citation type="submission" date="2017-02" db="EMBL/GenBank/DDBJ databases">
        <authorList>
            <person name="Varghese N."/>
            <person name="Submissions S."/>
        </authorList>
    </citation>
    <scope>NUCLEOTIDE SEQUENCE [LARGE SCALE GENOMIC DNA]</scope>
    <source>
        <strain evidence="2">DSM 24091</strain>
    </source>
</reference>
<dbReference type="AlphaFoldDB" id="A0A1T5BQ19"/>
<dbReference type="InterPro" id="IPR036412">
    <property type="entry name" value="HAD-like_sf"/>
</dbReference>
<dbReference type="SFLD" id="SFLDG01129">
    <property type="entry name" value="C1.5:_HAD__Beta-PGM__Phosphata"/>
    <property type="match status" value="1"/>
</dbReference>
<dbReference type="Proteomes" id="UP000190150">
    <property type="component" value="Unassembled WGS sequence"/>
</dbReference>
<dbReference type="InterPro" id="IPR050155">
    <property type="entry name" value="HAD-like_hydrolase_sf"/>
</dbReference>
<dbReference type="Gene3D" id="3.40.50.1000">
    <property type="entry name" value="HAD superfamily/HAD-like"/>
    <property type="match status" value="1"/>
</dbReference>
<dbReference type="GO" id="GO:0005829">
    <property type="term" value="C:cytosol"/>
    <property type="evidence" value="ECO:0007669"/>
    <property type="project" value="TreeGrafter"/>
</dbReference>